<dbReference type="OrthoDB" id="6781144at2759"/>
<dbReference type="EMBL" id="VTPC01007689">
    <property type="protein sequence ID" value="KAF2893752.1"/>
    <property type="molecule type" value="Genomic_DNA"/>
</dbReference>
<comment type="caution">
    <text evidence="1">The sequence shown here is derived from an EMBL/GenBank/DDBJ whole genome shotgun (WGS) entry which is preliminary data.</text>
</comment>
<keyword evidence="2" id="KW-1185">Reference proteome</keyword>
<protein>
    <submittedName>
        <fullName evidence="1">Uncharacterized protein</fullName>
    </submittedName>
</protein>
<name>A0A8K0D0D3_IGNLU</name>
<proteinExistence type="predicted"/>
<evidence type="ECO:0000313" key="2">
    <source>
        <dbReference type="Proteomes" id="UP000801492"/>
    </source>
</evidence>
<dbReference type="AlphaFoldDB" id="A0A8K0D0D3"/>
<organism evidence="1 2">
    <name type="scientific">Ignelater luminosus</name>
    <name type="common">Cucubano</name>
    <name type="synonym">Pyrophorus luminosus</name>
    <dbReference type="NCBI Taxonomy" id="2038154"/>
    <lineage>
        <taxon>Eukaryota</taxon>
        <taxon>Metazoa</taxon>
        <taxon>Ecdysozoa</taxon>
        <taxon>Arthropoda</taxon>
        <taxon>Hexapoda</taxon>
        <taxon>Insecta</taxon>
        <taxon>Pterygota</taxon>
        <taxon>Neoptera</taxon>
        <taxon>Endopterygota</taxon>
        <taxon>Coleoptera</taxon>
        <taxon>Polyphaga</taxon>
        <taxon>Elateriformia</taxon>
        <taxon>Elateroidea</taxon>
        <taxon>Elateridae</taxon>
        <taxon>Agrypninae</taxon>
        <taxon>Pyrophorini</taxon>
        <taxon>Ignelater</taxon>
    </lineage>
</organism>
<accession>A0A8K0D0D3</accession>
<gene>
    <name evidence="1" type="ORF">ILUMI_12421</name>
</gene>
<sequence>MAVDLFGRSKRNNKVIQRAAGPPGVGFKLNQDGNFDLGNKILTNIGDPINEFDAVNMRSALTCEQNSDVISARKRRITDVGNPQKDTDVVNNKYVKQMISNLADPAEEQDAATKRYVDVKFRGNRHMRIDDTTKHFTARNLKIINLSYPDNPTDAASKLYVDDSVRNFEEKITIINNVLKVLLGNMMRNIITNLNKLNDQLHVTPQSEMTIE</sequence>
<dbReference type="Proteomes" id="UP000801492">
    <property type="component" value="Unassembled WGS sequence"/>
</dbReference>
<feature type="non-terminal residue" evidence="1">
    <location>
        <position position="1"/>
    </location>
</feature>
<evidence type="ECO:0000313" key="1">
    <source>
        <dbReference type="EMBL" id="KAF2893752.1"/>
    </source>
</evidence>
<reference evidence="1" key="1">
    <citation type="submission" date="2019-08" db="EMBL/GenBank/DDBJ databases">
        <title>The genome of the North American firefly Photinus pyralis.</title>
        <authorList>
            <consortium name="Photinus pyralis genome working group"/>
            <person name="Fallon T.R."/>
            <person name="Sander Lower S.E."/>
            <person name="Weng J.-K."/>
        </authorList>
    </citation>
    <scope>NUCLEOTIDE SEQUENCE</scope>
    <source>
        <strain evidence="1">TRF0915ILg1</strain>
        <tissue evidence="1">Whole body</tissue>
    </source>
</reference>